<name>A0A8H7SUH2_9FUNG</name>
<organism evidence="2 3">
    <name type="scientific">Thamnidium elegans</name>
    <dbReference type="NCBI Taxonomy" id="101142"/>
    <lineage>
        <taxon>Eukaryota</taxon>
        <taxon>Fungi</taxon>
        <taxon>Fungi incertae sedis</taxon>
        <taxon>Mucoromycota</taxon>
        <taxon>Mucoromycotina</taxon>
        <taxon>Mucoromycetes</taxon>
        <taxon>Mucorales</taxon>
        <taxon>Mucorineae</taxon>
        <taxon>Mucoraceae</taxon>
        <taxon>Thamnidium</taxon>
    </lineage>
</organism>
<feature type="chain" id="PRO_5034347759" description="YkuD domain-containing protein" evidence="1">
    <location>
        <begin position="23"/>
        <end position="227"/>
    </location>
</feature>
<keyword evidence="3" id="KW-1185">Reference proteome</keyword>
<evidence type="ECO:0000313" key="3">
    <source>
        <dbReference type="Proteomes" id="UP000613177"/>
    </source>
</evidence>
<accession>A0A8H7SUH2</accession>
<feature type="signal peptide" evidence="1">
    <location>
        <begin position="1"/>
        <end position="22"/>
    </location>
</feature>
<proteinExistence type="predicted"/>
<evidence type="ECO:0008006" key="4">
    <source>
        <dbReference type="Google" id="ProtNLM"/>
    </source>
</evidence>
<dbReference type="Proteomes" id="UP000613177">
    <property type="component" value="Unassembled WGS sequence"/>
</dbReference>
<dbReference type="AlphaFoldDB" id="A0A8H7SUH2"/>
<dbReference type="OrthoDB" id="5985073at2759"/>
<evidence type="ECO:0000256" key="1">
    <source>
        <dbReference type="SAM" id="SignalP"/>
    </source>
</evidence>
<dbReference type="EMBL" id="JAEPRE010000047">
    <property type="protein sequence ID" value="KAG2234705.1"/>
    <property type="molecule type" value="Genomic_DNA"/>
</dbReference>
<protein>
    <recommendedName>
        <fullName evidence="4">YkuD domain-containing protein</fullName>
    </recommendedName>
</protein>
<keyword evidence="1" id="KW-0732">Signal</keyword>
<sequence>MKQASQTTILLLVLLFCTLINAIPLDKRGIAKCYKKVRITQYWIPKEGDVDMRNDGKKITLTGSKTKSLKTDEGKVIAKVSKNTYEKFQMEGTGLLKNGVMVNLDSGYDRFMKLDRKKSPYGLGSNSNGLVPWVSVAANDIKKGTTLYIKELNGLKLPDGKVHNGCVRVDDEGWSLNGCQIDFFVLQYSAYKILTKKIPKSVTVKAQKCTIKNYVTSGVRKWAVLKK</sequence>
<comment type="caution">
    <text evidence="2">The sequence shown here is derived from an EMBL/GenBank/DDBJ whole genome shotgun (WGS) entry which is preliminary data.</text>
</comment>
<evidence type="ECO:0000313" key="2">
    <source>
        <dbReference type="EMBL" id="KAG2234705.1"/>
    </source>
</evidence>
<reference evidence="2" key="1">
    <citation type="submission" date="2021-01" db="EMBL/GenBank/DDBJ databases">
        <title>Metabolic potential, ecology and presence of endohyphal bacteria is reflected in genomic diversity of Mucoromycotina.</title>
        <authorList>
            <person name="Muszewska A."/>
            <person name="Okrasinska A."/>
            <person name="Steczkiewicz K."/>
            <person name="Drgas O."/>
            <person name="Orlowska M."/>
            <person name="Perlinska-Lenart U."/>
            <person name="Aleksandrzak-Piekarczyk T."/>
            <person name="Szatraj K."/>
            <person name="Zielenkiewicz U."/>
            <person name="Pilsyk S."/>
            <person name="Malc E."/>
            <person name="Mieczkowski P."/>
            <person name="Kruszewska J.S."/>
            <person name="Biernat P."/>
            <person name="Pawlowska J."/>
        </authorList>
    </citation>
    <scope>NUCLEOTIDE SEQUENCE</scope>
    <source>
        <strain evidence="2">WA0000018081</strain>
    </source>
</reference>
<gene>
    <name evidence="2" type="ORF">INT48_004143</name>
</gene>
<dbReference type="CDD" id="cd22785">
    <property type="entry name" value="DPBB_MltA-like"/>
    <property type="match status" value="1"/>
</dbReference>